<dbReference type="Proteomes" id="UP000195766">
    <property type="component" value="Unassembled WGS sequence"/>
</dbReference>
<name>A0A1R4EYD7_BREDI</name>
<organism evidence="1 2">
    <name type="scientific">Brevundimonas diminuta 3F5N</name>
    <dbReference type="NCBI Taxonomy" id="1255603"/>
    <lineage>
        <taxon>Bacteria</taxon>
        <taxon>Pseudomonadati</taxon>
        <taxon>Pseudomonadota</taxon>
        <taxon>Alphaproteobacteria</taxon>
        <taxon>Caulobacterales</taxon>
        <taxon>Caulobacteraceae</taxon>
        <taxon>Brevundimonas</taxon>
    </lineage>
</organism>
<evidence type="ECO:0000313" key="1">
    <source>
        <dbReference type="EMBL" id="SJM48654.1"/>
    </source>
</evidence>
<accession>A0A1R4EYD7</accession>
<reference evidence="1 2" key="1">
    <citation type="submission" date="2017-02" db="EMBL/GenBank/DDBJ databases">
        <authorList>
            <person name="Peterson S.W."/>
        </authorList>
    </citation>
    <scope>NUCLEOTIDE SEQUENCE [LARGE SCALE GENOMIC DNA]</scope>
    <source>
        <strain evidence="1 2">3F5N</strain>
    </source>
</reference>
<sequence length="49" mass="4868">MLTAAEIQCQLCSCLSQKARAGGRAALAFGRAGGFAEEAAASVTPTALP</sequence>
<dbReference type="EMBL" id="FUIE01000012">
    <property type="protein sequence ID" value="SJM48654.1"/>
    <property type="molecule type" value="Genomic_DNA"/>
</dbReference>
<dbReference type="AlphaFoldDB" id="A0A1R4EYD7"/>
<evidence type="ECO:0000313" key="2">
    <source>
        <dbReference type="Proteomes" id="UP000195766"/>
    </source>
</evidence>
<gene>
    <name evidence="1" type="ORF">FM111_01495</name>
</gene>
<proteinExistence type="predicted"/>
<protein>
    <submittedName>
        <fullName evidence="1">Uncharacterized protein</fullName>
    </submittedName>
</protein>